<keyword evidence="13" id="KW-0325">Glycoprotein</keyword>
<keyword evidence="23" id="KW-1185">Reference proteome</keyword>
<evidence type="ECO:0000313" key="22">
    <source>
        <dbReference type="EMBL" id="KAF8765918.1"/>
    </source>
</evidence>
<accession>A0A835FP64</accession>
<dbReference type="GO" id="GO:0005576">
    <property type="term" value="C:extracellular region"/>
    <property type="evidence" value="ECO:0007669"/>
    <property type="project" value="UniProtKB-SubCell"/>
</dbReference>
<evidence type="ECO:0000256" key="6">
    <source>
        <dbReference type="ARBA" id="ARBA00022559"/>
    </source>
</evidence>
<keyword evidence="6 19" id="KW-0575">Peroxidase</keyword>
<evidence type="ECO:0000313" key="23">
    <source>
        <dbReference type="Proteomes" id="UP000636709"/>
    </source>
</evidence>
<evidence type="ECO:0000256" key="7">
    <source>
        <dbReference type="ARBA" id="ARBA00022617"/>
    </source>
</evidence>
<evidence type="ECO:0000256" key="3">
    <source>
        <dbReference type="ARBA" id="ARBA00006873"/>
    </source>
</evidence>
<feature type="binding site" evidence="17">
    <location>
        <position position="79"/>
    </location>
    <ligand>
        <name>Ca(2+)</name>
        <dbReference type="ChEBI" id="CHEBI:29108"/>
        <label>1</label>
    </ligand>
</feature>
<evidence type="ECO:0000256" key="9">
    <source>
        <dbReference type="ARBA" id="ARBA00022837"/>
    </source>
</evidence>
<feature type="signal peptide" evidence="19">
    <location>
        <begin position="1"/>
        <end position="25"/>
    </location>
</feature>
<feature type="binding site" evidence="17">
    <location>
        <position position="247"/>
    </location>
    <ligand>
        <name>Ca(2+)</name>
        <dbReference type="ChEBI" id="CHEBI:29108"/>
        <label>2</label>
    </ligand>
</feature>
<gene>
    <name evidence="22" type="ORF">HU200_008030</name>
</gene>
<evidence type="ECO:0000256" key="2">
    <source>
        <dbReference type="ARBA" id="ARBA00004613"/>
    </source>
</evidence>
<sequence length="329" mass="34662">MARCVDATLILVVAVYALLPAITDAALQEGFYKSNTNCTVDVEATVASVVQRYISADRGVGAAGSSALHFHDCFVKGCDGSVLIDPSPINPDPEKGSPSNGGLRGSRDHHTKPSNSSRARARGPSPAPTSSPSPRGDASNILSAGAINYGVPSGRRDGLTSAASDATQSLPPPFAQLARLTELFAAKGFSQDELVTLSGAHSVGRAHCGAFSERIRPNVSDTMDADYGARLQQQCGDDGDGVAVDQDQGTPVDLDNVYYRNVLAGKVLFNSDWALVSDNATRQMVEENAADQAQWAAKFIDAMRKMGELEVLTGDEGEIRRFCNVTNSG</sequence>
<dbReference type="Pfam" id="PF00141">
    <property type="entry name" value="peroxidase"/>
    <property type="match status" value="1"/>
</dbReference>
<evidence type="ECO:0000256" key="17">
    <source>
        <dbReference type="PIRSR" id="PIRSR600823-3"/>
    </source>
</evidence>
<protein>
    <recommendedName>
        <fullName evidence="4 19">Peroxidase</fullName>
        <ecNumber evidence="4 19">1.11.1.7</ecNumber>
    </recommendedName>
</protein>
<feature type="region of interest" description="Disordered" evidence="20">
    <location>
        <begin position="85"/>
        <end position="141"/>
    </location>
</feature>
<comment type="caution">
    <text evidence="22">The sequence shown here is derived from an EMBL/GenBank/DDBJ whole genome shotgun (WGS) entry which is preliminary data.</text>
</comment>
<dbReference type="OrthoDB" id="2113341at2759"/>
<comment type="catalytic activity">
    <reaction evidence="1 19">
        <text>2 a phenolic donor + H2O2 = 2 a phenolic radical donor + 2 H2O</text>
        <dbReference type="Rhea" id="RHEA:56136"/>
        <dbReference type="ChEBI" id="CHEBI:15377"/>
        <dbReference type="ChEBI" id="CHEBI:16240"/>
        <dbReference type="ChEBI" id="CHEBI:139520"/>
        <dbReference type="ChEBI" id="CHEBI:139521"/>
        <dbReference type="EC" id="1.11.1.7"/>
    </reaction>
</comment>
<comment type="function">
    <text evidence="19">Removal of H(2)O(2), oxidation of toxic reductants, biosynthesis and degradation of lignin, suberization, auxin catabolism, response to environmental stresses such as wounding, pathogen attack and oxidative stress.</text>
</comment>
<dbReference type="SUPFAM" id="SSF48113">
    <property type="entry name" value="Heme-dependent peroxidases"/>
    <property type="match status" value="1"/>
</dbReference>
<dbReference type="EC" id="1.11.1.7" evidence="4 19"/>
<evidence type="ECO:0000256" key="12">
    <source>
        <dbReference type="ARBA" id="ARBA00023157"/>
    </source>
</evidence>
<keyword evidence="14 19" id="KW-0376">Hydrogen peroxide</keyword>
<dbReference type="AlphaFoldDB" id="A0A835FP64"/>
<evidence type="ECO:0000259" key="21">
    <source>
        <dbReference type="PROSITE" id="PS50873"/>
    </source>
</evidence>
<evidence type="ECO:0000256" key="16">
    <source>
        <dbReference type="PIRSR" id="PIRSR600823-2"/>
    </source>
</evidence>
<keyword evidence="12 18" id="KW-1015">Disulfide bond</keyword>
<keyword evidence="7 19" id="KW-0349">Heme</keyword>
<organism evidence="22 23">
    <name type="scientific">Digitaria exilis</name>
    <dbReference type="NCBI Taxonomy" id="1010633"/>
    <lineage>
        <taxon>Eukaryota</taxon>
        <taxon>Viridiplantae</taxon>
        <taxon>Streptophyta</taxon>
        <taxon>Embryophyta</taxon>
        <taxon>Tracheophyta</taxon>
        <taxon>Spermatophyta</taxon>
        <taxon>Magnoliopsida</taxon>
        <taxon>Liliopsida</taxon>
        <taxon>Poales</taxon>
        <taxon>Poaceae</taxon>
        <taxon>PACMAD clade</taxon>
        <taxon>Panicoideae</taxon>
        <taxon>Panicodae</taxon>
        <taxon>Paniceae</taxon>
        <taxon>Anthephorinae</taxon>
        <taxon>Digitaria</taxon>
    </lineage>
</organism>
<dbReference type="GO" id="GO:0020037">
    <property type="term" value="F:heme binding"/>
    <property type="evidence" value="ECO:0007669"/>
    <property type="project" value="UniProtKB-UniRule"/>
</dbReference>
<feature type="chain" id="PRO_5033110530" description="Peroxidase" evidence="19">
    <location>
        <begin position="26"/>
        <end position="329"/>
    </location>
</feature>
<dbReference type="GO" id="GO:0140825">
    <property type="term" value="F:lactoperoxidase activity"/>
    <property type="evidence" value="ECO:0007669"/>
    <property type="project" value="UniProtKB-EC"/>
</dbReference>
<dbReference type="InterPro" id="IPR000823">
    <property type="entry name" value="Peroxidase_pln"/>
</dbReference>
<dbReference type="Proteomes" id="UP000636709">
    <property type="component" value="Unassembled WGS sequence"/>
</dbReference>
<feature type="binding site" evidence="16">
    <location>
        <position position="171"/>
    </location>
    <ligand>
        <name>substrate</name>
    </ligand>
</feature>
<comment type="cofactor">
    <cofactor evidence="17 19">
        <name>Ca(2+)</name>
        <dbReference type="ChEBI" id="CHEBI:29108"/>
    </cofactor>
    <text evidence="17 19">Binds 2 calcium ions per subunit.</text>
</comment>
<dbReference type="Gene3D" id="1.10.420.10">
    <property type="entry name" value="Peroxidase, domain 2"/>
    <property type="match status" value="1"/>
</dbReference>
<dbReference type="PANTHER" id="PTHR31517:SF84">
    <property type="entry name" value="PEROXIDASE"/>
    <property type="match status" value="1"/>
</dbReference>
<dbReference type="EMBL" id="JACEFO010000529">
    <property type="protein sequence ID" value="KAF8765918.1"/>
    <property type="molecule type" value="Genomic_DNA"/>
</dbReference>
<keyword evidence="11 17" id="KW-0408">Iron</keyword>
<dbReference type="FunFam" id="1.10.420.10:FF:000006">
    <property type="entry name" value="Peroxidase"/>
    <property type="match status" value="1"/>
</dbReference>
<dbReference type="InterPro" id="IPR019793">
    <property type="entry name" value="Peroxidases_heam-ligand_BS"/>
</dbReference>
<evidence type="ECO:0000256" key="15">
    <source>
        <dbReference type="PIRSR" id="PIRSR600823-1"/>
    </source>
</evidence>
<feature type="domain" description="Plant heme peroxidase family profile" evidence="21">
    <location>
        <begin position="26"/>
        <end position="327"/>
    </location>
</feature>
<name>A0A835FP64_9POAL</name>
<feature type="binding site" evidence="17">
    <location>
        <position position="255"/>
    </location>
    <ligand>
        <name>Ca(2+)</name>
        <dbReference type="ChEBI" id="CHEBI:29108"/>
        <label>2</label>
    </ligand>
</feature>
<keyword evidence="9 17" id="KW-0106">Calcium</keyword>
<keyword evidence="10 19" id="KW-0560">Oxidoreductase</keyword>
<keyword evidence="8 17" id="KW-0479">Metal-binding</keyword>
<comment type="cofactor">
    <cofactor evidence="17 19">
        <name>heme b</name>
        <dbReference type="ChEBI" id="CHEBI:60344"/>
    </cofactor>
    <text evidence="17 19">Binds 1 heme b (iron(II)-protoporphyrin IX) group per subunit.</text>
</comment>
<comment type="similarity">
    <text evidence="19">Belongs to the peroxidase family. Classical plant (class III) peroxidase subfamily.</text>
</comment>
<evidence type="ECO:0000256" key="20">
    <source>
        <dbReference type="SAM" id="MobiDB-lite"/>
    </source>
</evidence>
<dbReference type="Gene3D" id="1.10.520.10">
    <property type="match status" value="2"/>
</dbReference>
<evidence type="ECO:0000256" key="14">
    <source>
        <dbReference type="ARBA" id="ARBA00023324"/>
    </source>
</evidence>
<comment type="similarity">
    <text evidence="3">Belongs to the peroxidase family. Ascorbate peroxidase subfamily.</text>
</comment>
<evidence type="ECO:0000256" key="10">
    <source>
        <dbReference type="ARBA" id="ARBA00023002"/>
    </source>
</evidence>
<feature type="binding site" evidence="17">
    <location>
        <position position="77"/>
    </location>
    <ligand>
        <name>Ca(2+)</name>
        <dbReference type="ChEBI" id="CHEBI:29108"/>
        <label>1</label>
    </ligand>
</feature>
<keyword evidence="19" id="KW-0732">Signal</keyword>
<proteinExistence type="inferred from homology"/>
<feature type="binding site" evidence="17">
    <location>
        <position position="250"/>
    </location>
    <ligand>
        <name>Ca(2+)</name>
        <dbReference type="ChEBI" id="CHEBI:29108"/>
        <label>2</label>
    </ligand>
</feature>
<feature type="binding site" evidence="17">
    <location>
        <position position="75"/>
    </location>
    <ligand>
        <name>Ca(2+)</name>
        <dbReference type="ChEBI" id="CHEBI:29108"/>
        <label>1</label>
    </ligand>
</feature>
<evidence type="ECO:0000256" key="19">
    <source>
        <dbReference type="RuleBase" id="RU362060"/>
    </source>
</evidence>
<dbReference type="CDD" id="cd00693">
    <property type="entry name" value="secretory_peroxidase"/>
    <property type="match status" value="1"/>
</dbReference>
<comment type="subcellular location">
    <subcellularLocation>
        <location evidence="2 19">Secreted</location>
    </subcellularLocation>
</comment>
<evidence type="ECO:0000256" key="4">
    <source>
        <dbReference type="ARBA" id="ARBA00012313"/>
    </source>
</evidence>
<evidence type="ECO:0000256" key="8">
    <source>
        <dbReference type="ARBA" id="ARBA00022723"/>
    </source>
</evidence>
<evidence type="ECO:0000256" key="18">
    <source>
        <dbReference type="PIRSR" id="PIRSR600823-5"/>
    </source>
</evidence>
<feature type="active site" description="Proton acceptor" evidence="15">
    <location>
        <position position="71"/>
    </location>
</feature>
<dbReference type="GO" id="GO:0042744">
    <property type="term" value="P:hydrogen peroxide catabolic process"/>
    <property type="evidence" value="ECO:0007669"/>
    <property type="project" value="UniProtKB-KW"/>
</dbReference>
<feature type="binding site" evidence="17">
    <location>
        <position position="94"/>
    </location>
    <ligand>
        <name>Ca(2+)</name>
        <dbReference type="ChEBI" id="CHEBI:29108"/>
        <label>1</label>
    </ligand>
</feature>
<feature type="disulfide bond" evidence="18">
    <location>
        <begin position="73"/>
        <end position="78"/>
    </location>
</feature>
<dbReference type="PROSITE" id="PS50873">
    <property type="entry name" value="PEROXIDASE_4"/>
    <property type="match status" value="1"/>
</dbReference>
<feature type="compositionally biased region" description="Low complexity" evidence="20">
    <location>
        <begin position="113"/>
        <end position="124"/>
    </location>
</feature>
<keyword evidence="5 19" id="KW-0964">Secreted</keyword>
<evidence type="ECO:0000256" key="13">
    <source>
        <dbReference type="ARBA" id="ARBA00023180"/>
    </source>
</evidence>
<dbReference type="PRINTS" id="PR00458">
    <property type="entry name" value="PEROXIDASE"/>
</dbReference>
<dbReference type="PANTHER" id="PTHR31517">
    <property type="match status" value="1"/>
</dbReference>
<evidence type="ECO:0000256" key="5">
    <source>
        <dbReference type="ARBA" id="ARBA00022525"/>
    </source>
</evidence>
<dbReference type="PROSITE" id="PS00435">
    <property type="entry name" value="PEROXIDASE_1"/>
    <property type="match status" value="1"/>
</dbReference>
<dbReference type="InterPro" id="IPR010255">
    <property type="entry name" value="Haem_peroxidase_sf"/>
</dbReference>
<dbReference type="GO" id="GO:0006979">
    <property type="term" value="P:response to oxidative stress"/>
    <property type="evidence" value="ECO:0007669"/>
    <property type="project" value="UniProtKB-UniRule"/>
</dbReference>
<dbReference type="PRINTS" id="PR00461">
    <property type="entry name" value="PLPEROXIDASE"/>
</dbReference>
<evidence type="ECO:0000256" key="11">
    <source>
        <dbReference type="ARBA" id="ARBA00023004"/>
    </source>
</evidence>
<reference evidence="22" key="1">
    <citation type="submission" date="2020-07" db="EMBL/GenBank/DDBJ databases">
        <title>Genome sequence and genetic diversity analysis of an under-domesticated orphan crop, white fonio (Digitaria exilis).</title>
        <authorList>
            <person name="Bennetzen J.L."/>
            <person name="Chen S."/>
            <person name="Ma X."/>
            <person name="Wang X."/>
            <person name="Yssel A.E.J."/>
            <person name="Chaluvadi S.R."/>
            <person name="Johnson M."/>
            <person name="Gangashetty P."/>
            <person name="Hamidou F."/>
            <person name="Sanogo M.D."/>
            <person name="Zwaenepoel A."/>
            <person name="Wallace J."/>
            <person name="Van De Peer Y."/>
            <person name="Van Deynze A."/>
        </authorList>
    </citation>
    <scope>NUCLEOTIDE SEQUENCE</scope>
    <source>
        <tissue evidence="22">Leaves</tissue>
    </source>
</reference>
<feature type="disulfide bond" evidence="18">
    <location>
        <begin position="208"/>
        <end position="235"/>
    </location>
</feature>
<dbReference type="InterPro" id="IPR002016">
    <property type="entry name" value="Haem_peroxidase"/>
</dbReference>
<dbReference type="InterPro" id="IPR033905">
    <property type="entry name" value="Secretory_peroxidase"/>
</dbReference>
<dbReference type="GO" id="GO:0046872">
    <property type="term" value="F:metal ion binding"/>
    <property type="evidence" value="ECO:0007669"/>
    <property type="project" value="UniProtKB-UniRule"/>
</dbReference>
<evidence type="ECO:0000256" key="1">
    <source>
        <dbReference type="ARBA" id="ARBA00000189"/>
    </source>
</evidence>
<feature type="binding site" description="axial binding residue" evidence="17">
    <location>
        <position position="201"/>
    </location>
    <ligand>
        <name>heme b</name>
        <dbReference type="ChEBI" id="CHEBI:60344"/>
    </ligand>
    <ligandPart>
        <name>Fe</name>
        <dbReference type="ChEBI" id="CHEBI:18248"/>
    </ligandPart>
</feature>
<feature type="binding site" evidence="17">
    <location>
        <position position="72"/>
    </location>
    <ligand>
        <name>Ca(2+)</name>
        <dbReference type="ChEBI" id="CHEBI:29108"/>
        <label>1</label>
    </ligand>
</feature>
<feature type="binding site" evidence="17">
    <location>
        <position position="81"/>
    </location>
    <ligand>
        <name>Ca(2+)</name>
        <dbReference type="ChEBI" id="CHEBI:29108"/>
        <label>1</label>
    </ligand>
</feature>